<dbReference type="EMBL" id="LJIG01009885">
    <property type="protein sequence ID" value="KRT82185.1"/>
    <property type="molecule type" value="Genomic_DNA"/>
</dbReference>
<dbReference type="SUPFAM" id="SSF57716">
    <property type="entry name" value="Glucocorticoid receptor-like (DNA-binding domain)"/>
    <property type="match status" value="1"/>
</dbReference>
<dbReference type="PROSITE" id="PS50114">
    <property type="entry name" value="GATA_ZN_FINGER_2"/>
    <property type="match status" value="1"/>
</dbReference>
<keyword evidence="7" id="KW-0804">Transcription</keyword>
<feature type="domain" description="GATA-type" evidence="11">
    <location>
        <begin position="307"/>
        <end position="360"/>
    </location>
</feature>
<dbReference type="PANTHER" id="PTHR10071:SF337">
    <property type="entry name" value="GATA-BINDING FACTOR A"/>
    <property type="match status" value="1"/>
</dbReference>
<feature type="region of interest" description="Disordered" evidence="10">
    <location>
        <begin position="460"/>
        <end position="482"/>
    </location>
</feature>
<evidence type="ECO:0000259" key="11">
    <source>
        <dbReference type="PROSITE" id="PS50114"/>
    </source>
</evidence>
<dbReference type="Proteomes" id="UP000051574">
    <property type="component" value="Unassembled WGS sequence"/>
</dbReference>
<organism evidence="12 13">
    <name type="scientific">Oryctes borbonicus</name>
    <dbReference type="NCBI Taxonomy" id="1629725"/>
    <lineage>
        <taxon>Eukaryota</taxon>
        <taxon>Metazoa</taxon>
        <taxon>Ecdysozoa</taxon>
        <taxon>Arthropoda</taxon>
        <taxon>Hexapoda</taxon>
        <taxon>Insecta</taxon>
        <taxon>Pterygota</taxon>
        <taxon>Neoptera</taxon>
        <taxon>Endopterygota</taxon>
        <taxon>Coleoptera</taxon>
        <taxon>Polyphaga</taxon>
        <taxon>Scarabaeiformia</taxon>
        <taxon>Scarabaeidae</taxon>
        <taxon>Dynastinae</taxon>
        <taxon>Oryctes</taxon>
    </lineage>
</organism>
<dbReference type="Pfam" id="PF00320">
    <property type="entry name" value="GATA"/>
    <property type="match status" value="1"/>
</dbReference>
<dbReference type="GO" id="GO:0000122">
    <property type="term" value="P:negative regulation of transcription by RNA polymerase II"/>
    <property type="evidence" value="ECO:0007669"/>
    <property type="project" value="TreeGrafter"/>
</dbReference>
<evidence type="ECO:0000256" key="4">
    <source>
        <dbReference type="ARBA" id="ARBA00022833"/>
    </source>
</evidence>
<reference evidence="12 13" key="1">
    <citation type="submission" date="2015-09" db="EMBL/GenBank/DDBJ databases">
        <title>Draft genome of the scarab beetle Oryctes borbonicus.</title>
        <authorList>
            <person name="Meyer J.M."/>
            <person name="Markov G.V."/>
            <person name="Baskaran P."/>
            <person name="Herrmann M."/>
            <person name="Sommer R.J."/>
            <person name="Roedelsperger C."/>
        </authorList>
    </citation>
    <scope>NUCLEOTIDE SEQUENCE [LARGE SCALE GENOMIC DNA]</scope>
    <source>
        <strain evidence="12">OB123</strain>
        <tissue evidence="12">Whole animal</tissue>
    </source>
</reference>
<keyword evidence="3 9" id="KW-0863">Zinc-finger</keyword>
<dbReference type="InterPro" id="IPR039355">
    <property type="entry name" value="Transcription_factor_GATA"/>
</dbReference>
<name>A0A0T6B487_9SCAR</name>
<keyword evidence="4" id="KW-0862">Zinc</keyword>
<dbReference type="GO" id="GO:0008270">
    <property type="term" value="F:zinc ion binding"/>
    <property type="evidence" value="ECO:0007669"/>
    <property type="project" value="UniProtKB-KW"/>
</dbReference>
<proteinExistence type="predicted"/>
<evidence type="ECO:0000256" key="10">
    <source>
        <dbReference type="SAM" id="MobiDB-lite"/>
    </source>
</evidence>
<dbReference type="GO" id="GO:0000978">
    <property type="term" value="F:RNA polymerase II cis-regulatory region sequence-specific DNA binding"/>
    <property type="evidence" value="ECO:0007669"/>
    <property type="project" value="TreeGrafter"/>
</dbReference>
<feature type="compositionally biased region" description="Polar residues" evidence="10">
    <location>
        <begin position="94"/>
        <end position="106"/>
    </location>
</feature>
<keyword evidence="5" id="KW-0805">Transcription regulation</keyword>
<evidence type="ECO:0000256" key="7">
    <source>
        <dbReference type="ARBA" id="ARBA00023163"/>
    </source>
</evidence>
<dbReference type="GO" id="GO:0045944">
    <property type="term" value="P:positive regulation of transcription by RNA polymerase II"/>
    <property type="evidence" value="ECO:0007669"/>
    <property type="project" value="TreeGrafter"/>
</dbReference>
<evidence type="ECO:0000256" key="8">
    <source>
        <dbReference type="ARBA" id="ARBA00023242"/>
    </source>
</evidence>
<keyword evidence="6" id="KW-0238">DNA-binding</keyword>
<accession>A0A0T6B487</accession>
<evidence type="ECO:0000313" key="12">
    <source>
        <dbReference type="EMBL" id="KRT82185.1"/>
    </source>
</evidence>
<comment type="subcellular location">
    <subcellularLocation>
        <location evidence="1">Nucleus</location>
    </subcellularLocation>
</comment>
<dbReference type="GO" id="GO:0045165">
    <property type="term" value="P:cell fate commitment"/>
    <property type="evidence" value="ECO:0007669"/>
    <property type="project" value="TreeGrafter"/>
</dbReference>
<dbReference type="PANTHER" id="PTHR10071">
    <property type="entry name" value="TRANSCRIPTION FACTOR GATA FAMILY MEMBER"/>
    <property type="match status" value="1"/>
</dbReference>
<dbReference type="InterPro" id="IPR013088">
    <property type="entry name" value="Znf_NHR/GATA"/>
</dbReference>
<feature type="region of interest" description="Disordered" evidence="10">
    <location>
        <begin position="1"/>
        <end position="58"/>
    </location>
</feature>
<keyword evidence="8" id="KW-0539">Nucleus</keyword>
<dbReference type="FunFam" id="3.30.50.10:FF:000032">
    <property type="entry name" value="Transcription factor GATA-3"/>
    <property type="match status" value="1"/>
</dbReference>
<feature type="compositionally biased region" description="Low complexity" evidence="10">
    <location>
        <begin position="470"/>
        <end position="482"/>
    </location>
</feature>
<evidence type="ECO:0000256" key="9">
    <source>
        <dbReference type="PROSITE-ProRule" id="PRU00094"/>
    </source>
</evidence>
<dbReference type="PROSITE" id="PS00344">
    <property type="entry name" value="GATA_ZN_FINGER_1"/>
    <property type="match status" value="1"/>
</dbReference>
<evidence type="ECO:0000256" key="3">
    <source>
        <dbReference type="ARBA" id="ARBA00022771"/>
    </source>
</evidence>
<dbReference type="AlphaFoldDB" id="A0A0T6B487"/>
<evidence type="ECO:0000256" key="6">
    <source>
        <dbReference type="ARBA" id="ARBA00023125"/>
    </source>
</evidence>
<evidence type="ECO:0000256" key="1">
    <source>
        <dbReference type="ARBA" id="ARBA00004123"/>
    </source>
</evidence>
<feature type="region of interest" description="Disordered" evidence="10">
    <location>
        <begin position="351"/>
        <end position="387"/>
    </location>
</feature>
<dbReference type="PRINTS" id="PR00619">
    <property type="entry name" value="GATAZNFINGER"/>
</dbReference>
<gene>
    <name evidence="12" type="ORF">AMK59_3414</name>
</gene>
<protein>
    <recommendedName>
        <fullName evidence="11">GATA-type domain-containing protein</fullName>
    </recommendedName>
</protein>
<evidence type="ECO:0000256" key="5">
    <source>
        <dbReference type="ARBA" id="ARBA00023015"/>
    </source>
</evidence>
<sequence length="507" mass="55716">MTTKPDYQRTYGVDGYGEEQRQYSPPSQPEGAVSSPHSRSDTPLECFPYQGESYPNLRAEGEYPVFNRFDEGQLDEQSETHYLQLEVPPGVVTESPNASDPSNSPESPRRVAFLDTVSPGEQQSLEAPQLTQLSNHINYAGGINSSPNSSLYKESVSTYPGTMYTTGSPQATQFWNNTAMTNQTELNLSEEYPKVTSTASDNTLPAFNRVATFSNTSPNQRPYHVAPHLDWYPSNLNTSFQYPLASTGRNRPTFSASASLSAMAAEPGNPGVVEYYKNYYTGYTNGATRAPVHATEEKSSRRLSASRRVGLTCTNCHTSTTSLWRRNALGEPVCNACGLYYKLHGVNRPMAMKKESIQTRKRKPKGSKDSSSNNNGISTSMPSSTASIKLEHNINTIKLEHSPIDTYNELRNVASISQLPHTSTSSPYMYTSTATHQRTLSPYGSSQSSPQIEYYSSIIHQTSPSPPSTQSPSPNSSHIVHNNNNNMKVIINGEIPADRPTVVSLSS</sequence>
<evidence type="ECO:0000313" key="13">
    <source>
        <dbReference type="Proteomes" id="UP000051574"/>
    </source>
</evidence>
<dbReference type="SMART" id="SM00401">
    <property type="entry name" value="ZnF_GATA"/>
    <property type="match status" value="1"/>
</dbReference>
<comment type="caution">
    <text evidence="12">The sequence shown here is derived from an EMBL/GenBank/DDBJ whole genome shotgun (WGS) entry which is preliminary data.</text>
</comment>
<dbReference type="GO" id="GO:0005634">
    <property type="term" value="C:nucleus"/>
    <property type="evidence" value="ECO:0007669"/>
    <property type="project" value="UniProtKB-SubCell"/>
</dbReference>
<keyword evidence="13" id="KW-1185">Reference proteome</keyword>
<dbReference type="CDD" id="cd00202">
    <property type="entry name" value="ZnF_GATA"/>
    <property type="match status" value="1"/>
</dbReference>
<feature type="compositionally biased region" description="Polar residues" evidence="10">
    <location>
        <begin position="376"/>
        <end position="387"/>
    </location>
</feature>
<dbReference type="Gene3D" id="3.30.50.10">
    <property type="entry name" value="Erythroid Transcription Factor GATA-1, subunit A"/>
    <property type="match status" value="1"/>
</dbReference>
<dbReference type="OrthoDB" id="515401at2759"/>
<dbReference type="GO" id="GO:0000981">
    <property type="term" value="F:DNA-binding transcription factor activity, RNA polymerase II-specific"/>
    <property type="evidence" value="ECO:0007669"/>
    <property type="project" value="TreeGrafter"/>
</dbReference>
<evidence type="ECO:0000256" key="2">
    <source>
        <dbReference type="ARBA" id="ARBA00022723"/>
    </source>
</evidence>
<feature type="region of interest" description="Disordered" evidence="10">
    <location>
        <begin position="88"/>
        <end position="109"/>
    </location>
</feature>
<keyword evidence="2" id="KW-0479">Metal-binding</keyword>
<dbReference type="InterPro" id="IPR000679">
    <property type="entry name" value="Znf_GATA"/>
</dbReference>